<dbReference type="PANTHER" id="PTHR47941">
    <property type="entry name" value="PENTATRICOPEPTIDE REPEAT-CONTAINING PROTEIN 3, MITOCHONDRIAL"/>
    <property type="match status" value="1"/>
</dbReference>
<dbReference type="Pfam" id="PF13041">
    <property type="entry name" value="PPR_2"/>
    <property type="match status" value="1"/>
</dbReference>
<dbReference type="EMBL" id="CAEKKB010000007">
    <property type="protein sequence ID" value="CAB4319181.1"/>
    <property type="molecule type" value="Genomic_DNA"/>
</dbReference>
<dbReference type="InterPro" id="IPR011990">
    <property type="entry name" value="TPR-like_helical_dom_sf"/>
</dbReference>
<reference evidence="4 6" key="2">
    <citation type="submission" date="2020-05" db="EMBL/GenBank/DDBJ databases">
        <authorList>
            <person name="Campoy J."/>
            <person name="Schneeberger K."/>
            <person name="Spophaly S."/>
        </authorList>
    </citation>
    <scope>NUCLEOTIDE SEQUENCE [LARGE SCALE GENOMIC DNA]</scope>
    <source>
        <strain evidence="4">PruArmRojPasFocal</strain>
    </source>
</reference>
<dbReference type="NCBIfam" id="TIGR00756">
    <property type="entry name" value="PPR"/>
    <property type="match status" value="2"/>
</dbReference>
<evidence type="ECO:0000256" key="1">
    <source>
        <dbReference type="ARBA" id="ARBA00007626"/>
    </source>
</evidence>
<protein>
    <recommendedName>
        <fullName evidence="8">Pentatricopeptide repeat-containing protein</fullName>
    </recommendedName>
</protein>
<accession>A0A6J5VNF9</accession>
<sequence length="125" mass="13827">MKAVNVVPVTYNTSIQGYSQEGNSEMGSRLFEEMSRNQVNANIVTYSALILGLCKEGRTKKAAYLVKQLDRKRFVPYATTFSALIEGQCVKNNSNHAFVNYFDLTPVLLSRALEPIPGEVCGVCV</sequence>
<gene>
    <name evidence="4" type="ORF">CURHAP_LOCUS47072</name>
    <name evidence="5" type="ORF">ORAREDHAP_LOCUS46358</name>
</gene>
<reference evidence="7" key="1">
    <citation type="journal article" date="2020" name="Genome Biol.">
        <title>Gamete binning: chromosome-level and haplotype-resolved genome assembly enabled by high-throughput single-cell sequencing of gamete genomes.</title>
        <authorList>
            <person name="Campoy J.A."/>
            <person name="Sun H."/>
            <person name="Goel M."/>
            <person name="Jiao W.-B."/>
            <person name="Folz-Donahue K."/>
            <person name="Wang N."/>
            <person name="Rubio M."/>
            <person name="Liu C."/>
            <person name="Kukat C."/>
            <person name="Ruiz D."/>
            <person name="Huettel B."/>
            <person name="Schneeberger K."/>
        </authorList>
    </citation>
    <scope>NUCLEOTIDE SEQUENCE [LARGE SCALE GENOMIC DNA]</scope>
    <source>
        <strain evidence="7">cv. Rojo Pasion</strain>
    </source>
</reference>
<evidence type="ECO:0000313" key="5">
    <source>
        <dbReference type="EMBL" id="CAB4319181.1"/>
    </source>
</evidence>
<dbReference type="Gene3D" id="1.25.40.10">
    <property type="entry name" value="Tetratricopeptide repeat domain"/>
    <property type="match status" value="1"/>
</dbReference>
<feature type="repeat" description="PPR" evidence="3">
    <location>
        <begin position="7"/>
        <end position="41"/>
    </location>
</feature>
<keyword evidence="2" id="KW-0677">Repeat</keyword>
<evidence type="ECO:0000256" key="3">
    <source>
        <dbReference type="PROSITE-ProRule" id="PRU00708"/>
    </source>
</evidence>
<comment type="similarity">
    <text evidence="1">Belongs to the PPR family. P subfamily.</text>
</comment>
<feature type="repeat" description="PPR" evidence="3">
    <location>
        <begin position="42"/>
        <end position="76"/>
    </location>
</feature>
<evidence type="ECO:0000313" key="7">
    <source>
        <dbReference type="Proteomes" id="UP000507245"/>
    </source>
</evidence>
<organism evidence="4 6">
    <name type="scientific">Prunus armeniaca</name>
    <name type="common">Apricot</name>
    <name type="synonym">Armeniaca vulgaris</name>
    <dbReference type="NCBI Taxonomy" id="36596"/>
    <lineage>
        <taxon>Eukaryota</taxon>
        <taxon>Viridiplantae</taxon>
        <taxon>Streptophyta</taxon>
        <taxon>Embryophyta</taxon>
        <taxon>Tracheophyta</taxon>
        <taxon>Spermatophyta</taxon>
        <taxon>Magnoliopsida</taxon>
        <taxon>eudicotyledons</taxon>
        <taxon>Gunneridae</taxon>
        <taxon>Pentapetalae</taxon>
        <taxon>rosids</taxon>
        <taxon>fabids</taxon>
        <taxon>Rosales</taxon>
        <taxon>Rosaceae</taxon>
        <taxon>Amygdaloideae</taxon>
        <taxon>Amygdaleae</taxon>
        <taxon>Prunus</taxon>
    </lineage>
</organism>
<proteinExistence type="inferred from homology"/>
<keyword evidence="7" id="KW-1185">Reference proteome</keyword>
<name>A0A6J5VNF9_PRUAR</name>
<dbReference type="EMBL" id="CAEKDK010000007">
    <property type="protein sequence ID" value="CAB4288835.1"/>
    <property type="molecule type" value="Genomic_DNA"/>
</dbReference>
<dbReference type="PROSITE" id="PS51375">
    <property type="entry name" value="PPR"/>
    <property type="match status" value="2"/>
</dbReference>
<dbReference type="AlphaFoldDB" id="A0A6J5VNF9"/>
<dbReference type="OrthoDB" id="185373at2759"/>
<dbReference type="Proteomes" id="UP000507222">
    <property type="component" value="Unassembled WGS sequence"/>
</dbReference>
<evidence type="ECO:0000313" key="4">
    <source>
        <dbReference type="EMBL" id="CAB4288835.1"/>
    </source>
</evidence>
<evidence type="ECO:0000313" key="6">
    <source>
        <dbReference type="Proteomes" id="UP000507222"/>
    </source>
</evidence>
<dbReference type="InterPro" id="IPR002885">
    <property type="entry name" value="PPR_rpt"/>
</dbReference>
<evidence type="ECO:0008006" key="8">
    <source>
        <dbReference type="Google" id="ProtNLM"/>
    </source>
</evidence>
<dbReference type="Proteomes" id="UP000507245">
    <property type="component" value="Unassembled WGS sequence"/>
</dbReference>
<evidence type="ECO:0000256" key="2">
    <source>
        <dbReference type="ARBA" id="ARBA00022737"/>
    </source>
</evidence>